<dbReference type="EMBL" id="KZ293677">
    <property type="protein sequence ID" value="PBK87635.1"/>
    <property type="molecule type" value="Genomic_DNA"/>
</dbReference>
<protein>
    <submittedName>
        <fullName evidence="2">Uncharacterized protein</fullName>
    </submittedName>
</protein>
<feature type="signal peptide" evidence="1">
    <location>
        <begin position="1"/>
        <end position="23"/>
    </location>
</feature>
<dbReference type="AlphaFoldDB" id="A0A2H3CX91"/>
<keyword evidence="1" id="KW-0732">Signal</keyword>
<feature type="chain" id="PRO_5013628524" evidence="1">
    <location>
        <begin position="24"/>
        <end position="225"/>
    </location>
</feature>
<organism evidence="2 3">
    <name type="scientific">Armillaria gallica</name>
    <name type="common">Bulbous honey fungus</name>
    <name type="synonym">Armillaria bulbosa</name>
    <dbReference type="NCBI Taxonomy" id="47427"/>
    <lineage>
        <taxon>Eukaryota</taxon>
        <taxon>Fungi</taxon>
        <taxon>Dikarya</taxon>
        <taxon>Basidiomycota</taxon>
        <taxon>Agaricomycotina</taxon>
        <taxon>Agaricomycetes</taxon>
        <taxon>Agaricomycetidae</taxon>
        <taxon>Agaricales</taxon>
        <taxon>Marasmiineae</taxon>
        <taxon>Physalacriaceae</taxon>
        <taxon>Armillaria</taxon>
    </lineage>
</organism>
<dbReference type="Proteomes" id="UP000217790">
    <property type="component" value="Unassembled WGS sequence"/>
</dbReference>
<name>A0A2H3CX91_ARMGA</name>
<dbReference type="InParanoid" id="A0A2H3CX91"/>
<reference evidence="3" key="1">
    <citation type="journal article" date="2017" name="Nat. Ecol. Evol.">
        <title>Genome expansion and lineage-specific genetic innovations in the forest pathogenic fungi Armillaria.</title>
        <authorList>
            <person name="Sipos G."/>
            <person name="Prasanna A.N."/>
            <person name="Walter M.C."/>
            <person name="O'Connor E."/>
            <person name="Balint B."/>
            <person name="Krizsan K."/>
            <person name="Kiss B."/>
            <person name="Hess J."/>
            <person name="Varga T."/>
            <person name="Slot J."/>
            <person name="Riley R."/>
            <person name="Boka B."/>
            <person name="Rigling D."/>
            <person name="Barry K."/>
            <person name="Lee J."/>
            <person name="Mihaltcheva S."/>
            <person name="LaButti K."/>
            <person name="Lipzen A."/>
            <person name="Waldron R."/>
            <person name="Moloney N.M."/>
            <person name="Sperisen C."/>
            <person name="Kredics L."/>
            <person name="Vagvoelgyi C."/>
            <person name="Patrignani A."/>
            <person name="Fitzpatrick D."/>
            <person name="Nagy I."/>
            <person name="Doyle S."/>
            <person name="Anderson J.B."/>
            <person name="Grigoriev I.V."/>
            <person name="Gueldener U."/>
            <person name="Muensterkoetter M."/>
            <person name="Nagy L.G."/>
        </authorList>
    </citation>
    <scope>NUCLEOTIDE SEQUENCE [LARGE SCALE GENOMIC DNA]</scope>
    <source>
        <strain evidence="3">Ar21-2</strain>
    </source>
</reference>
<evidence type="ECO:0000313" key="3">
    <source>
        <dbReference type="Proteomes" id="UP000217790"/>
    </source>
</evidence>
<accession>A0A2H3CX91</accession>
<evidence type="ECO:0000313" key="2">
    <source>
        <dbReference type="EMBL" id="PBK87635.1"/>
    </source>
</evidence>
<keyword evidence="3" id="KW-1185">Reference proteome</keyword>
<evidence type="ECO:0000256" key="1">
    <source>
        <dbReference type="SAM" id="SignalP"/>
    </source>
</evidence>
<gene>
    <name evidence="2" type="ORF">ARMGADRAFT_1034560</name>
</gene>
<proteinExistence type="predicted"/>
<sequence length="225" mass="23931">MAAQRPCWSRWADLVASFQIVVTHSAVAPQAVVHCGVAGCCVVQGRACWGRGLVIRGSVAQGREVGTPGNGDIVPKLPGRDTGIGPDVVIGDWADGSNILAHIKSPDMGSESGMGEGESVEEVDDWHVPSGRGRSPSLQISQLTHDLFFVVDPSEVVDWNHISQYGCDNSGWELLEWDAIRIVSRGGGSSDCGVYVWCPSCSSQPVLYSYCDDEGGNEKGGTWNA</sequence>